<dbReference type="PROSITE" id="PS00063">
    <property type="entry name" value="ALDOKETO_REDUCTASE_3"/>
    <property type="match status" value="1"/>
</dbReference>
<comment type="similarity">
    <text evidence="1">Belongs to the aldo/keto reductase family.</text>
</comment>
<evidence type="ECO:0000256" key="5">
    <source>
        <dbReference type="PIRSR" id="PIRSR000097-2"/>
    </source>
</evidence>
<dbReference type="InterPro" id="IPR036812">
    <property type="entry name" value="NAD(P)_OxRdtase_dom_sf"/>
</dbReference>
<dbReference type="PANTHER" id="PTHR43827">
    <property type="entry name" value="2,5-DIKETO-D-GLUCONIC ACID REDUCTASE"/>
    <property type="match status" value="1"/>
</dbReference>
<dbReference type="EMBL" id="PVZF01000001">
    <property type="protein sequence ID" value="PRY18118.1"/>
    <property type="molecule type" value="Genomic_DNA"/>
</dbReference>
<evidence type="ECO:0000313" key="9">
    <source>
        <dbReference type="Proteomes" id="UP000238083"/>
    </source>
</evidence>
<sequence length="271" mass="29726">MPFLTDVFTLSNGVQIPKIGFGTWQVPDGEPAYDATRAALDAGYRHIDTARAYGNEASVGRAVRDSGIAREDVFVTTKLPAEVKDHDEALRSFEETTAALGFETVDLYLVHAPWPWTEIGKDCREGNRAVWKALEEIHADGRARAIGVSNFSVADLDSVRETAEVTPHVNQIRWFVGHTQAETTAYCRENGILVEGYSPLATGGLVDDEAITTVADRYGRTAAQVALRYLLHKDVLPLPKSTTPARIVENADLDFDLTPQDVATLDALTRE</sequence>
<dbReference type="Gene3D" id="3.20.20.100">
    <property type="entry name" value="NADP-dependent oxidoreductase domain"/>
    <property type="match status" value="1"/>
</dbReference>
<keyword evidence="3" id="KW-0560">Oxidoreductase</keyword>
<evidence type="ECO:0000256" key="1">
    <source>
        <dbReference type="ARBA" id="ARBA00007905"/>
    </source>
</evidence>
<dbReference type="Proteomes" id="UP000238083">
    <property type="component" value="Unassembled WGS sequence"/>
</dbReference>
<evidence type="ECO:0000256" key="6">
    <source>
        <dbReference type="PIRSR" id="PIRSR000097-3"/>
    </source>
</evidence>
<dbReference type="FunFam" id="3.20.20.100:FF:000002">
    <property type="entry name" value="2,5-diketo-D-gluconic acid reductase A"/>
    <property type="match status" value="1"/>
</dbReference>
<dbReference type="PROSITE" id="PS00062">
    <property type="entry name" value="ALDOKETO_REDUCTASE_2"/>
    <property type="match status" value="1"/>
</dbReference>
<evidence type="ECO:0000256" key="3">
    <source>
        <dbReference type="ARBA" id="ARBA00023002"/>
    </source>
</evidence>
<feature type="domain" description="NADP-dependent oxidoreductase" evidence="7">
    <location>
        <begin position="18"/>
        <end position="268"/>
    </location>
</feature>
<keyword evidence="9" id="KW-1185">Reference proteome</keyword>
<dbReference type="PRINTS" id="PR00069">
    <property type="entry name" value="ALDKETRDTASE"/>
</dbReference>
<gene>
    <name evidence="8" type="ORF">CLV37_101362</name>
</gene>
<protein>
    <submittedName>
        <fullName evidence="8">Diketogulonate reductase-like aldo/keto reductase</fullName>
    </submittedName>
</protein>
<feature type="site" description="Lowers pKa of active site Tyr" evidence="6">
    <location>
        <position position="78"/>
    </location>
</feature>
<evidence type="ECO:0000256" key="2">
    <source>
        <dbReference type="ARBA" id="ARBA00022857"/>
    </source>
</evidence>
<dbReference type="Pfam" id="PF00248">
    <property type="entry name" value="Aldo_ket_red"/>
    <property type="match status" value="1"/>
</dbReference>
<dbReference type="CDD" id="cd19071">
    <property type="entry name" value="AKR_AKR1-5-like"/>
    <property type="match status" value="1"/>
</dbReference>
<dbReference type="PANTHER" id="PTHR43827:SF3">
    <property type="entry name" value="NADP-DEPENDENT OXIDOREDUCTASE DOMAIN-CONTAINING PROTEIN"/>
    <property type="match status" value="1"/>
</dbReference>
<name>A0A2T0RAB9_9ACTN</name>
<dbReference type="PIRSF" id="PIRSF000097">
    <property type="entry name" value="AKR"/>
    <property type="match status" value="1"/>
</dbReference>
<dbReference type="RefSeq" id="WP_106206360.1">
    <property type="nucleotide sequence ID" value="NZ_PVZF01000001.1"/>
</dbReference>
<feature type="active site" description="Proton donor" evidence="4">
    <location>
        <position position="53"/>
    </location>
</feature>
<feature type="binding site" evidence="5">
    <location>
        <position position="111"/>
    </location>
    <ligand>
        <name>substrate</name>
    </ligand>
</feature>
<evidence type="ECO:0000313" key="8">
    <source>
        <dbReference type="EMBL" id="PRY18118.1"/>
    </source>
</evidence>
<proteinExistence type="inferred from homology"/>
<dbReference type="InterPro" id="IPR023210">
    <property type="entry name" value="NADP_OxRdtase_dom"/>
</dbReference>
<dbReference type="InterPro" id="IPR018170">
    <property type="entry name" value="Aldo/ket_reductase_CS"/>
</dbReference>
<organism evidence="8 9">
    <name type="scientific">Kineococcus rhizosphaerae</name>
    <dbReference type="NCBI Taxonomy" id="559628"/>
    <lineage>
        <taxon>Bacteria</taxon>
        <taxon>Bacillati</taxon>
        <taxon>Actinomycetota</taxon>
        <taxon>Actinomycetes</taxon>
        <taxon>Kineosporiales</taxon>
        <taxon>Kineosporiaceae</taxon>
        <taxon>Kineococcus</taxon>
    </lineage>
</organism>
<dbReference type="OrthoDB" id="9804790at2"/>
<dbReference type="GO" id="GO:0016616">
    <property type="term" value="F:oxidoreductase activity, acting on the CH-OH group of donors, NAD or NADP as acceptor"/>
    <property type="evidence" value="ECO:0007669"/>
    <property type="project" value="UniProtKB-ARBA"/>
</dbReference>
<dbReference type="InterPro" id="IPR020471">
    <property type="entry name" value="AKR"/>
</dbReference>
<dbReference type="AlphaFoldDB" id="A0A2T0RAB9"/>
<dbReference type="SUPFAM" id="SSF51430">
    <property type="entry name" value="NAD(P)-linked oxidoreductase"/>
    <property type="match status" value="1"/>
</dbReference>
<reference evidence="8 9" key="1">
    <citation type="submission" date="2018-03" db="EMBL/GenBank/DDBJ databases">
        <title>Genomic Encyclopedia of Archaeal and Bacterial Type Strains, Phase II (KMG-II): from individual species to whole genera.</title>
        <authorList>
            <person name="Goeker M."/>
        </authorList>
    </citation>
    <scope>NUCLEOTIDE SEQUENCE [LARGE SCALE GENOMIC DNA]</scope>
    <source>
        <strain evidence="8 9">DSM 19711</strain>
    </source>
</reference>
<keyword evidence="2" id="KW-0521">NADP</keyword>
<evidence type="ECO:0000259" key="7">
    <source>
        <dbReference type="Pfam" id="PF00248"/>
    </source>
</evidence>
<accession>A0A2T0RAB9</accession>
<dbReference type="PROSITE" id="PS00798">
    <property type="entry name" value="ALDOKETO_REDUCTASE_1"/>
    <property type="match status" value="1"/>
</dbReference>
<evidence type="ECO:0000256" key="4">
    <source>
        <dbReference type="PIRSR" id="PIRSR000097-1"/>
    </source>
</evidence>
<comment type="caution">
    <text evidence="8">The sequence shown here is derived from an EMBL/GenBank/DDBJ whole genome shotgun (WGS) entry which is preliminary data.</text>
</comment>